<organism evidence="1 2">
    <name type="scientific">Mameliella alba</name>
    <dbReference type="NCBI Taxonomy" id="561184"/>
    <lineage>
        <taxon>Bacteria</taxon>
        <taxon>Pseudomonadati</taxon>
        <taxon>Pseudomonadota</taxon>
        <taxon>Alphaproteobacteria</taxon>
        <taxon>Rhodobacterales</taxon>
        <taxon>Roseobacteraceae</taxon>
        <taxon>Mameliella</taxon>
    </lineage>
</organism>
<dbReference type="RefSeq" id="WP_043144388.1">
    <property type="nucleotide sequence ID" value="NZ_JSUQ01000016.1"/>
</dbReference>
<name>A0A0B3SM18_9RHOB</name>
<evidence type="ECO:0000313" key="2">
    <source>
        <dbReference type="Proteomes" id="UP000030960"/>
    </source>
</evidence>
<keyword evidence="2" id="KW-1185">Reference proteome</keyword>
<comment type="caution">
    <text evidence="1">The sequence shown here is derived from an EMBL/GenBank/DDBJ whole genome shotgun (WGS) entry which is preliminary data.</text>
</comment>
<dbReference type="EMBL" id="JSUQ01000016">
    <property type="protein sequence ID" value="KHQ51559.1"/>
    <property type="molecule type" value="Genomic_DNA"/>
</dbReference>
<evidence type="ECO:0000313" key="1">
    <source>
        <dbReference type="EMBL" id="KHQ51559.1"/>
    </source>
</evidence>
<proteinExistence type="predicted"/>
<protein>
    <submittedName>
        <fullName evidence="1">ParB family protein</fullName>
    </submittedName>
</protein>
<accession>A0A0B3SM18</accession>
<dbReference type="Proteomes" id="UP000030960">
    <property type="component" value="Unassembled WGS sequence"/>
</dbReference>
<dbReference type="AlphaFoldDB" id="A0A0B3SM18"/>
<reference evidence="1 2" key="1">
    <citation type="submission" date="2014-10" db="EMBL/GenBank/DDBJ databases">
        <title>Genome sequence of Ponticoccus sp. strain UMTAT08 isolated from clonal culture of toxic dinoflagellate Alexandrium tamiyavanichii.</title>
        <authorList>
            <person name="Gan H.Y."/>
            <person name="Muhd D.-D."/>
            <person name="Mohd Noor M.E."/>
            <person name="Yeong Y.S."/>
            <person name="Usup G."/>
        </authorList>
    </citation>
    <scope>NUCLEOTIDE SEQUENCE [LARGE SCALE GENOMIC DNA]</scope>
    <source>
        <strain evidence="1 2">UMTAT08</strain>
    </source>
</reference>
<sequence>MGRLTKTGAIAPETESLLKGGWLPEVLRRHDLAALDDAEGQGASAPDFNAEQAEDVDFPAFLTTDVPSNKASMMVEA</sequence>
<gene>
    <name evidence="1" type="ORF">OA50_03721</name>
</gene>